<feature type="region of interest" description="Disordered" evidence="1">
    <location>
        <begin position="240"/>
        <end position="271"/>
    </location>
</feature>
<organism evidence="2 3">
    <name type="scientific">Hondaea fermentalgiana</name>
    <dbReference type="NCBI Taxonomy" id="2315210"/>
    <lineage>
        <taxon>Eukaryota</taxon>
        <taxon>Sar</taxon>
        <taxon>Stramenopiles</taxon>
        <taxon>Bigyra</taxon>
        <taxon>Labyrinthulomycetes</taxon>
        <taxon>Thraustochytrida</taxon>
        <taxon>Thraustochytriidae</taxon>
        <taxon>Hondaea</taxon>
    </lineage>
</organism>
<protein>
    <submittedName>
        <fullName evidence="2">Uncharacterized protein</fullName>
    </submittedName>
</protein>
<keyword evidence="3" id="KW-1185">Reference proteome</keyword>
<gene>
    <name evidence="2" type="ORF">FCC1311_093222</name>
</gene>
<dbReference type="AlphaFoldDB" id="A0A2R5GTL9"/>
<proteinExistence type="predicted"/>
<dbReference type="EMBL" id="BEYU01000143">
    <property type="protein sequence ID" value="GBG33098.1"/>
    <property type="molecule type" value="Genomic_DNA"/>
</dbReference>
<dbReference type="InParanoid" id="A0A2R5GTL9"/>
<dbReference type="Proteomes" id="UP000241890">
    <property type="component" value="Unassembled WGS sequence"/>
</dbReference>
<evidence type="ECO:0000256" key="1">
    <source>
        <dbReference type="SAM" id="MobiDB-lite"/>
    </source>
</evidence>
<evidence type="ECO:0000313" key="3">
    <source>
        <dbReference type="Proteomes" id="UP000241890"/>
    </source>
</evidence>
<accession>A0A2R5GTL9</accession>
<feature type="compositionally biased region" description="Acidic residues" evidence="1">
    <location>
        <begin position="240"/>
        <end position="261"/>
    </location>
</feature>
<sequence>MLDLSEGGDALVVHSFSTNRICKEVRHALSKLHLTTRSSAAANSDDDDEEEEDLEVPNTITVVVITPSLLHDANALRYLCAAVENEESTKIVVRVNGDGDDIFSEAVDVQHMASQVQTDILGMLDRLGVSVSELQKAFEHLAECEHVVCCVENGKPSYFEEKLLRVYTRRALNLVQDGSQLTSGMTSFVGDVYNRSQEHIEERDPDVILFHAERSNLERGIVALLDDHLPNNFACSWLAEEEEEDSDDDEEDDIDEDDIDENIGRNYALVN</sequence>
<evidence type="ECO:0000313" key="2">
    <source>
        <dbReference type="EMBL" id="GBG33098.1"/>
    </source>
</evidence>
<reference evidence="2 3" key="1">
    <citation type="submission" date="2017-12" db="EMBL/GenBank/DDBJ databases">
        <title>Sequencing, de novo assembly and annotation of complete genome of a new Thraustochytrid species, strain FCC1311.</title>
        <authorList>
            <person name="Sedici K."/>
            <person name="Godart F."/>
            <person name="Aiese Cigliano R."/>
            <person name="Sanseverino W."/>
            <person name="Barakat M."/>
            <person name="Ortet P."/>
            <person name="Marechal E."/>
            <person name="Cagnac O."/>
            <person name="Amato A."/>
        </authorList>
    </citation>
    <scope>NUCLEOTIDE SEQUENCE [LARGE SCALE GENOMIC DNA]</scope>
</reference>
<name>A0A2R5GTL9_9STRA</name>
<comment type="caution">
    <text evidence="2">The sequence shown here is derived from an EMBL/GenBank/DDBJ whole genome shotgun (WGS) entry which is preliminary data.</text>
</comment>